<dbReference type="Pfam" id="PF00078">
    <property type="entry name" value="RVT_1"/>
    <property type="match status" value="1"/>
</dbReference>
<dbReference type="Gene3D" id="3.60.10.10">
    <property type="entry name" value="Endonuclease/exonuclease/phosphatase"/>
    <property type="match status" value="1"/>
</dbReference>
<proteinExistence type="predicted"/>
<feature type="coiled-coil region" evidence="1">
    <location>
        <begin position="56"/>
        <end position="83"/>
    </location>
</feature>
<dbReference type="Gene3D" id="3.40.50.12690">
    <property type="match status" value="1"/>
</dbReference>
<dbReference type="Pfam" id="PF14529">
    <property type="entry name" value="Exo_endo_phos_2"/>
    <property type="match status" value="1"/>
</dbReference>
<evidence type="ECO:0000259" key="4">
    <source>
        <dbReference type="Pfam" id="PF14529"/>
    </source>
</evidence>
<sequence length="628" mass="70642">MVSTWSKTAVGISVCNQGEPSKKDASVQTYSCAECLSLSFVSGDNTKEACLRCEQVNDLLSLVAELREEVERLRSIRESEREIDWWSSALPSLRDAHLDSEDLYDSHSQAIEEHPVDEGEWQRVPTRGGNNKNFSQPTSPSQVPLQNRYEALALENQLENLEEHYLPSKPPYLDSSVRRISTSNIKKKRRVIVVGDSLLKGTEGPICRPDPSHREVWCLPRAWIQDITERLPGLIQPTDYYPLLILQAGSDEIEKRSVKAIKRDFRALAHVVDKTGTQVVFCSVPLVAENNDGRNRRTHIINKWLKSTETNEEGVECLWVKIKGRANKADILLGLCYRPPNQQEEVNNLFYKQLETVSGSSALVLVGDFNLPDICWELNTAEKRQSRKFLECMDDNILSQLEGNLVTADEEKAEVLNAFFASVFSGKTTCLQENCPPGLVDGVREQNSSPIIQEEAVREQLRCLDTHKSLGPDGIHPRVMRELADELAKPLSIIYNQSWLTGEVPQDRKLASVTPIHKKGGKEDPSNYRPVSLTSVPSKIMEQFILSVIMQHLQDGQGLRPSQHGFRRGRSSLTNLISFYDQVTRLLDAGRAVDVVYLDFSKAFDTVSHSRLLAKLAAWGLDRSTLLG</sequence>
<dbReference type="PANTHER" id="PTHR33395">
    <property type="entry name" value="TRANSCRIPTASE, PUTATIVE-RELATED-RELATED"/>
    <property type="match status" value="1"/>
</dbReference>
<dbReference type="InterPro" id="IPR005135">
    <property type="entry name" value="Endo/exonuclease/phosphatase"/>
</dbReference>
<evidence type="ECO:0000313" key="6">
    <source>
        <dbReference type="Proteomes" id="UP000796761"/>
    </source>
</evidence>
<name>A0A8K1GJY1_9PASS</name>
<organism evidence="5 6">
    <name type="scientific">Zosterops borbonicus</name>
    <dbReference type="NCBI Taxonomy" id="364589"/>
    <lineage>
        <taxon>Eukaryota</taxon>
        <taxon>Metazoa</taxon>
        <taxon>Chordata</taxon>
        <taxon>Craniata</taxon>
        <taxon>Vertebrata</taxon>
        <taxon>Euteleostomi</taxon>
        <taxon>Archelosauria</taxon>
        <taxon>Archosauria</taxon>
        <taxon>Dinosauria</taxon>
        <taxon>Saurischia</taxon>
        <taxon>Theropoda</taxon>
        <taxon>Coelurosauria</taxon>
        <taxon>Aves</taxon>
        <taxon>Neognathae</taxon>
        <taxon>Neoaves</taxon>
        <taxon>Telluraves</taxon>
        <taxon>Australaves</taxon>
        <taxon>Passeriformes</taxon>
        <taxon>Sylvioidea</taxon>
        <taxon>Zosteropidae</taxon>
        <taxon>Zosterops</taxon>
    </lineage>
</organism>
<reference evidence="5" key="1">
    <citation type="submission" date="2019-04" db="EMBL/GenBank/DDBJ databases">
        <title>Genome assembly of Zosterops borbonicus 15179.</title>
        <authorList>
            <person name="Leroy T."/>
            <person name="Anselmetti Y."/>
            <person name="Tilak M.-K."/>
            <person name="Nabholz B."/>
        </authorList>
    </citation>
    <scope>NUCLEOTIDE SEQUENCE</scope>
    <source>
        <strain evidence="5">HGM_15179</strain>
        <tissue evidence="5">Muscle</tissue>
    </source>
</reference>
<protein>
    <recommendedName>
        <fullName evidence="7">Reverse transcriptase domain-containing protein</fullName>
    </recommendedName>
</protein>
<dbReference type="InterPro" id="IPR036691">
    <property type="entry name" value="Endo/exonu/phosph_ase_sf"/>
</dbReference>
<dbReference type="InterPro" id="IPR000477">
    <property type="entry name" value="RT_dom"/>
</dbReference>
<dbReference type="AlphaFoldDB" id="A0A8K1GJY1"/>
<dbReference type="SUPFAM" id="SSF52266">
    <property type="entry name" value="SGNH hydrolase"/>
    <property type="match status" value="1"/>
</dbReference>
<feature type="compositionally biased region" description="Polar residues" evidence="2">
    <location>
        <begin position="128"/>
        <end position="142"/>
    </location>
</feature>
<evidence type="ECO:0000259" key="3">
    <source>
        <dbReference type="Pfam" id="PF00078"/>
    </source>
</evidence>
<keyword evidence="6" id="KW-1185">Reference proteome</keyword>
<gene>
    <name evidence="5" type="ORF">HGM15179_008204</name>
</gene>
<evidence type="ECO:0000256" key="1">
    <source>
        <dbReference type="SAM" id="Coils"/>
    </source>
</evidence>
<dbReference type="GO" id="GO:0003824">
    <property type="term" value="F:catalytic activity"/>
    <property type="evidence" value="ECO:0007669"/>
    <property type="project" value="InterPro"/>
</dbReference>
<evidence type="ECO:0000313" key="5">
    <source>
        <dbReference type="EMBL" id="TRZ18910.1"/>
    </source>
</evidence>
<dbReference type="SUPFAM" id="SSF56219">
    <property type="entry name" value="DNase I-like"/>
    <property type="match status" value="1"/>
</dbReference>
<keyword evidence="1" id="KW-0175">Coiled coil</keyword>
<feature type="region of interest" description="Disordered" evidence="2">
    <location>
        <begin position="115"/>
        <end position="142"/>
    </location>
</feature>
<feature type="domain" description="Reverse transcriptase" evidence="3">
    <location>
        <begin position="516"/>
        <end position="623"/>
    </location>
</feature>
<dbReference type="GO" id="GO:0007508">
    <property type="term" value="P:larval heart development"/>
    <property type="evidence" value="ECO:0007669"/>
    <property type="project" value="TreeGrafter"/>
</dbReference>
<dbReference type="GO" id="GO:0061343">
    <property type="term" value="P:cell adhesion involved in heart morphogenesis"/>
    <property type="evidence" value="ECO:0007669"/>
    <property type="project" value="TreeGrafter"/>
</dbReference>
<evidence type="ECO:0008006" key="7">
    <source>
        <dbReference type="Google" id="ProtNLM"/>
    </source>
</evidence>
<dbReference type="OrthoDB" id="416454at2759"/>
<accession>A0A8K1GJY1</accession>
<dbReference type="Proteomes" id="UP000796761">
    <property type="component" value="Unassembled WGS sequence"/>
</dbReference>
<dbReference type="EMBL" id="SWJQ01000203">
    <property type="protein sequence ID" value="TRZ18910.1"/>
    <property type="molecule type" value="Genomic_DNA"/>
</dbReference>
<comment type="caution">
    <text evidence="5">The sequence shown here is derived from an EMBL/GenBank/DDBJ whole genome shotgun (WGS) entry which is preliminary data.</text>
</comment>
<evidence type="ECO:0000256" key="2">
    <source>
        <dbReference type="SAM" id="MobiDB-lite"/>
    </source>
</evidence>
<dbReference type="CDD" id="cd01650">
    <property type="entry name" value="RT_nLTR_like"/>
    <property type="match status" value="1"/>
</dbReference>
<dbReference type="GO" id="GO:0031012">
    <property type="term" value="C:extracellular matrix"/>
    <property type="evidence" value="ECO:0007669"/>
    <property type="project" value="TreeGrafter"/>
</dbReference>
<feature type="domain" description="Endonuclease/exonuclease/phosphatase" evidence="4">
    <location>
        <begin position="334"/>
        <end position="421"/>
    </location>
</feature>
<dbReference type="PANTHER" id="PTHR33395:SF22">
    <property type="entry name" value="REVERSE TRANSCRIPTASE DOMAIN-CONTAINING PROTEIN"/>
    <property type="match status" value="1"/>
</dbReference>